<reference evidence="8" key="1">
    <citation type="submission" date="2021-01" db="EMBL/GenBank/DDBJ databases">
        <authorList>
            <consortium name="Aspergillus puulaauensis MK2 genome sequencing consortium"/>
            <person name="Kazuki M."/>
            <person name="Futagami T."/>
        </authorList>
    </citation>
    <scope>NUCLEOTIDE SEQUENCE</scope>
    <source>
        <strain evidence="8">MK2</strain>
    </source>
</reference>
<dbReference type="InterPro" id="IPR036957">
    <property type="entry name" value="Znf_PARP_sf"/>
</dbReference>
<sequence>MPSYRIELASTGRAGCTNKECKDNKVKIPKGELRFGSWVDNGKFQAFFWRHWGCVTPKIVGNINDLIGEGDDKDLDMLDGYEDLSPEIQQKIERALDQGHVDNEDWNGDREMNVPGSNGFRVRTLKKNSKAADKEEKDGETEEEEKPKSSKTKKRSHAQVDEDAKDAGTAEPKRPKRKSAGATKKATVSSEDEDENDDVPESPEPKAKASKRGRQPKESKPAATTGAKRGRKAKGADDDAESEPAEEKPKRGRKKKTT</sequence>
<evidence type="ECO:0000313" key="9">
    <source>
        <dbReference type="Proteomes" id="UP000654913"/>
    </source>
</evidence>
<evidence type="ECO:0000313" key="8">
    <source>
        <dbReference type="EMBL" id="BCS22146.1"/>
    </source>
</evidence>
<keyword evidence="9" id="KW-1185">Reference proteome</keyword>
<dbReference type="SUPFAM" id="SSF57716">
    <property type="entry name" value="Glucocorticoid receptor-like (DNA-binding domain)"/>
    <property type="match status" value="1"/>
</dbReference>
<dbReference type="GO" id="GO:0005634">
    <property type="term" value="C:nucleus"/>
    <property type="evidence" value="ECO:0007669"/>
    <property type="project" value="UniProtKB-SubCell"/>
</dbReference>
<evidence type="ECO:0000256" key="5">
    <source>
        <dbReference type="ARBA" id="ARBA00023242"/>
    </source>
</evidence>
<dbReference type="GO" id="GO:0008270">
    <property type="term" value="F:zinc ion binding"/>
    <property type="evidence" value="ECO:0007669"/>
    <property type="project" value="UniProtKB-KW"/>
</dbReference>
<feature type="compositionally biased region" description="Basic and acidic residues" evidence="6">
    <location>
        <begin position="101"/>
        <end position="112"/>
    </location>
</feature>
<dbReference type="GeneID" id="64972151"/>
<dbReference type="EMBL" id="AP024445">
    <property type="protein sequence ID" value="BCS22146.1"/>
    <property type="molecule type" value="Genomic_DNA"/>
</dbReference>
<dbReference type="GO" id="GO:0003677">
    <property type="term" value="F:DNA binding"/>
    <property type="evidence" value="ECO:0007669"/>
    <property type="project" value="InterPro"/>
</dbReference>
<protein>
    <recommendedName>
        <fullName evidence="7">PARP-type domain-containing protein</fullName>
    </recommendedName>
</protein>
<dbReference type="KEGG" id="apuu:APUU_30371A"/>
<proteinExistence type="predicted"/>
<dbReference type="AlphaFoldDB" id="A0A7R7XIQ0"/>
<evidence type="ECO:0000256" key="6">
    <source>
        <dbReference type="SAM" id="MobiDB-lite"/>
    </source>
</evidence>
<keyword evidence="4" id="KW-0862">Zinc</keyword>
<dbReference type="OrthoDB" id="429950at2759"/>
<organism evidence="8 9">
    <name type="scientific">Aspergillus puulaauensis</name>
    <dbReference type="NCBI Taxonomy" id="1220207"/>
    <lineage>
        <taxon>Eukaryota</taxon>
        <taxon>Fungi</taxon>
        <taxon>Dikarya</taxon>
        <taxon>Ascomycota</taxon>
        <taxon>Pezizomycotina</taxon>
        <taxon>Eurotiomycetes</taxon>
        <taxon>Eurotiomycetidae</taxon>
        <taxon>Eurotiales</taxon>
        <taxon>Aspergillaceae</taxon>
        <taxon>Aspergillus</taxon>
    </lineage>
</organism>
<evidence type="ECO:0000256" key="4">
    <source>
        <dbReference type="ARBA" id="ARBA00022833"/>
    </source>
</evidence>
<name>A0A7R7XIQ0_9EURO</name>
<evidence type="ECO:0000256" key="1">
    <source>
        <dbReference type="ARBA" id="ARBA00004123"/>
    </source>
</evidence>
<dbReference type="InterPro" id="IPR001510">
    <property type="entry name" value="Znf_PARP"/>
</dbReference>
<feature type="compositionally biased region" description="Acidic residues" evidence="6">
    <location>
        <begin position="190"/>
        <end position="201"/>
    </location>
</feature>
<dbReference type="Gene3D" id="3.30.1740.10">
    <property type="entry name" value="Zinc finger, PARP-type"/>
    <property type="match status" value="1"/>
</dbReference>
<accession>A0A7R7XIQ0</accession>
<dbReference type="PROSITE" id="PS50064">
    <property type="entry name" value="ZF_PARP_2"/>
    <property type="match status" value="1"/>
</dbReference>
<keyword evidence="3" id="KW-0863">Zinc-finger</keyword>
<feature type="compositionally biased region" description="Basic and acidic residues" evidence="6">
    <location>
        <begin position="158"/>
        <end position="173"/>
    </location>
</feature>
<reference evidence="8" key="2">
    <citation type="submission" date="2021-02" db="EMBL/GenBank/DDBJ databases">
        <title>Aspergillus puulaauensis MK2 genome sequence.</title>
        <authorList>
            <person name="Futagami T."/>
            <person name="Mori K."/>
            <person name="Kadooka C."/>
            <person name="Tanaka T."/>
        </authorList>
    </citation>
    <scope>NUCLEOTIDE SEQUENCE</scope>
    <source>
        <strain evidence="8">MK2</strain>
    </source>
</reference>
<dbReference type="RefSeq" id="XP_041554340.1">
    <property type="nucleotide sequence ID" value="XM_041701456.1"/>
</dbReference>
<evidence type="ECO:0000256" key="2">
    <source>
        <dbReference type="ARBA" id="ARBA00022723"/>
    </source>
</evidence>
<keyword evidence="5" id="KW-0539">Nucleus</keyword>
<evidence type="ECO:0000259" key="7">
    <source>
        <dbReference type="PROSITE" id="PS50064"/>
    </source>
</evidence>
<dbReference type="SMART" id="SM01336">
    <property type="entry name" value="zf-PARP"/>
    <property type="match status" value="1"/>
</dbReference>
<dbReference type="Pfam" id="PF00645">
    <property type="entry name" value="zf-PARP"/>
    <property type="match status" value="1"/>
</dbReference>
<gene>
    <name evidence="8" type="ORF">APUU_30371A</name>
</gene>
<dbReference type="Proteomes" id="UP000654913">
    <property type="component" value="Chromosome 3"/>
</dbReference>
<feature type="domain" description="PARP-type" evidence="7">
    <location>
        <begin position="4"/>
        <end position="100"/>
    </location>
</feature>
<feature type="region of interest" description="Disordered" evidence="6">
    <location>
        <begin position="101"/>
        <end position="258"/>
    </location>
</feature>
<comment type="subcellular location">
    <subcellularLocation>
        <location evidence="1">Nucleus</location>
    </subcellularLocation>
</comment>
<keyword evidence="2" id="KW-0479">Metal-binding</keyword>
<evidence type="ECO:0000256" key="3">
    <source>
        <dbReference type="ARBA" id="ARBA00022771"/>
    </source>
</evidence>